<organism evidence="2 3">
    <name type="scientific">Desemzia incerta</name>
    <dbReference type="NCBI Taxonomy" id="82801"/>
    <lineage>
        <taxon>Bacteria</taxon>
        <taxon>Bacillati</taxon>
        <taxon>Bacillota</taxon>
        <taxon>Bacilli</taxon>
        <taxon>Lactobacillales</taxon>
        <taxon>Carnobacteriaceae</taxon>
        <taxon>Desemzia</taxon>
    </lineage>
</organism>
<feature type="compositionally biased region" description="Low complexity" evidence="1">
    <location>
        <begin position="81"/>
        <end position="92"/>
    </location>
</feature>
<sequence length="176" mass="19229">MSKPALRYLALGFLVSAIILAGYRSFLYQPQVVDSSESDTAPLTQDELTYKEKYETLLAETELAQLESGYVDESENTENTESAASDEAAQESGESDTEESQEDSEDVVTATVVINQGDPSSTAARQLQEQGIIEDSAEFDQFLESNNLSNLVRPGSFTVNSDMSFQEIADILLSES</sequence>
<evidence type="ECO:0008006" key="4">
    <source>
        <dbReference type="Google" id="ProtNLM"/>
    </source>
</evidence>
<dbReference type="Gene3D" id="3.30.1490.480">
    <property type="entry name" value="Endolytic murein transglycosylase"/>
    <property type="match status" value="1"/>
</dbReference>
<protein>
    <recommendedName>
        <fullName evidence="4">YceG-like family protein</fullName>
    </recommendedName>
</protein>
<feature type="compositionally biased region" description="Acidic residues" evidence="1">
    <location>
        <begin position="93"/>
        <end position="106"/>
    </location>
</feature>
<evidence type="ECO:0000256" key="1">
    <source>
        <dbReference type="SAM" id="MobiDB-lite"/>
    </source>
</evidence>
<keyword evidence="3" id="KW-1185">Reference proteome</keyword>
<dbReference type="STRING" id="82801.SAMN04488506_1999"/>
<feature type="region of interest" description="Disordered" evidence="1">
    <location>
        <begin position="65"/>
        <end position="109"/>
    </location>
</feature>
<evidence type="ECO:0000313" key="2">
    <source>
        <dbReference type="EMBL" id="SFQ43477.1"/>
    </source>
</evidence>
<dbReference type="RefSeq" id="WP_092481019.1">
    <property type="nucleotide sequence ID" value="NZ_FOXW01000008.1"/>
</dbReference>
<dbReference type="OrthoDB" id="2166962at2"/>
<dbReference type="AlphaFoldDB" id="A0A1I5YHV7"/>
<dbReference type="EMBL" id="FOXW01000008">
    <property type="protein sequence ID" value="SFQ43477.1"/>
    <property type="molecule type" value="Genomic_DNA"/>
</dbReference>
<proteinExistence type="predicted"/>
<dbReference type="Proteomes" id="UP000199136">
    <property type="component" value="Unassembled WGS sequence"/>
</dbReference>
<evidence type="ECO:0000313" key="3">
    <source>
        <dbReference type="Proteomes" id="UP000199136"/>
    </source>
</evidence>
<name>A0A1I5YHV7_9LACT</name>
<gene>
    <name evidence="2" type="ORF">SAMN04488506_1999</name>
</gene>
<accession>A0A1I5YHV7</accession>
<reference evidence="2 3" key="1">
    <citation type="submission" date="2016-10" db="EMBL/GenBank/DDBJ databases">
        <authorList>
            <person name="de Groot N.N."/>
        </authorList>
    </citation>
    <scope>NUCLEOTIDE SEQUENCE [LARGE SCALE GENOMIC DNA]</scope>
    <source>
        <strain evidence="2 3">DSM 20581</strain>
    </source>
</reference>